<evidence type="ECO:0000256" key="1">
    <source>
        <dbReference type="SAM" id="MobiDB-lite"/>
    </source>
</evidence>
<gene>
    <name evidence="2" type="ORF">GBAR_LOCUS18062</name>
</gene>
<organism evidence="2 3">
    <name type="scientific">Geodia barretti</name>
    <name type="common">Barrett's horny sponge</name>
    <dbReference type="NCBI Taxonomy" id="519541"/>
    <lineage>
        <taxon>Eukaryota</taxon>
        <taxon>Metazoa</taxon>
        <taxon>Porifera</taxon>
        <taxon>Demospongiae</taxon>
        <taxon>Heteroscleromorpha</taxon>
        <taxon>Tetractinellida</taxon>
        <taxon>Astrophorina</taxon>
        <taxon>Geodiidae</taxon>
        <taxon>Geodia</taxon>
    </lineage>
</organism>
<accession>A0AA35WYZ1</accession>
<dbReference type="EMBL" id="CASHTH010002573">
    <property type="protein sequence ID" value="CAI8031900.1"/>
    <property type="molecule type" value="Genomic_DNA"/>
</dbReference>
<proteinExistence type="predicted"/>
<reference evidence="2" key="1">
    <citation type="submission" date="2023-03" db="EMBL/GenBank/DDBJ databases">
        <authorList>
            <person name="Steffen K."/>
            <person name="Cardenas P."/>
        </authorList>
    </citation>
    <scope>NUCLEOTIDE SEQUENCE</scope>
</reference>
<dbReference type="Proteomes" id="UP001174909">
    <property type="component" value="Unassembled WGS sequence"/>
</dbReference>
<sequence>MCSCVTNKTVLYLYPSSSYTSGIDPAIAQLSSKAGSECAESPDLGTSTENNDRKVMST</sequence>
<comment type="caution">
    <text evidence="2">The sequence shown here is derived from an EMBL/GenBank/DDBJ whole genome shotgun (WGS) entry which is preliminary data.</text>
</comment>
<feature type="region of interest" description="Disordered" evidence="1">
    <location>
        <begin position="37"/>
        <end position="58"/>
    </location>
</feature>
<dbReference type="AlphaFoldDB" id="A0AA35WYZ1"/>
<keyword evidence="3" id="KW-1185">Reference proteome</keyword>
<evidence type="ECO:0000313" key="2">
    <source>
        <dbReference type="EMBL" id="CAI8031900.1"/>
    </source>
</evidence>
<name>A0AA35WYZ1_GEOBA</name>
<protein>
    <submittedName>
        <fullName evidence="2">Uncharacterized protein</fullName>
    </submittedName>
</protein>
<evidence type="ECO:0000313" key="3">
    <source>
        <dbReference type="Proteomes" id="UP001174909"/>
    </source>
</evidence>